<dbReference type="Proteomes" id="UP000177698">
    <property type="component" value="Unassembled WGS sequence"/>
</dbReference>
<evidence type="ECO:0000313" key="1">
    <source>
        <dbReference type="EMBL" id="OGK42452.1"/>
    </source>
</evidence>
<name>A0A1F7IGG3_9BACT</name>
<sequence length="88" mass="10176">MKIIYTKHAEEKLGTKEAKKFRITKSKIEIITKKPITQENLATGLVRAFGLVDEFRSLCIVYKKENGKIKIITFFPAEKGRYENKILS</sequence>
<proteinExistence type="predicted"/>
<dbReference type="AlphaFoldDB" id="A0A1F7IGG3"/>
<evidence type="ECO:0000313" key="2">
    <source>
        <dbReference type="Proteomes" id="UP000177698"/>
    </source>
</evidence>
<organism evidence="1 2">
    <name type="scientific">Candidatus Roizmanbacteria bacterium RIFCSPLOWO2_01_FULL_37_12</name>
    <dbReference type="NCBI Taxonomy" id="1802056"/>
    <lineage>
        <taxon>Bacteria</taxon>
        <taxon>Candidatus Roizmaniibacteriota</taxon>
    </lineage>
</organism>
<reference evidence="1 2" key="1">
    <citation type="journal article" date="2016" name="Nat. Commun.">
        <title>Thousands of microbial genomes shed light on interconnected biogeochemical processes in an aquifer system.</title>
        <authorList>
            <person name="Anantharaman K."/>
            <person name="Brown C.T."/>
            <person name="Hug L.A."/>
            <person name="Sharon I."/>
            <person name="Castelle C.J."/>
            <person name="Probst A.J."/>
            <person name="Thomas B.C."/>
            <person name="Singh A."/>
            <person name="Wilkins M.J."/>
            <person name="Karaoz U."/>
            <person name="Brodie E.L."/>
            <person name="Williams K.H."/>
            <person name="Hubbard S.S."/>
            <person name="Banfield J.F."/>
        </authorList>
    </citation>
    <scope>NUCLEOTIDE SEQUENCE [LARGE SCALE GENOMIC DNA]</scope>
</reference>
<accession>A0A1F7IGG3</accession>
<gene>
    <name evidence="1" type="ORF">A2954_01255</name>
</gene>
<comment type="caution">
    <text evidence="1">The sequence shown here is derived from an EMBL/GenBank/DDBJ whole genome shotgun (WGS) entry which is preliminary data.</text>
</comment>
<dbReference type="EMBL" id="MGAG01000002">
    <property type="protein sequence ID" value="OGK42452.1"/>
    <property type="molecule type" value="Genomic_DNA"/>
</dbReference>
<evidence type="ECO:0008006" key="3">
    <source>
        <dbReference type="Google" id="ProtNLM"/>
    </source>
</evidence>
<protein>
    <recommendedName>
        <fullName evidence="3">DUF4258 domain-containing protein</fullName>
    </recommendedName>
</protein>